<evidence type="ECO:0000313" key="2">
    <source>
        <dbReference type="Proteomes" id="UP000499080"/>
    </source>
</evidence>
<reference evidence="1 2" key="1">
    <citation type="journal article" date="2019" name="Sci. Rep.">
        <title>Orb-weaving spider Araneus ventricosus genome elucidates the spidroin gene catalogue.</title>
        <authorList>
            <person name="Kono N."/>
            <person name="Nakamura H."/>
            <person name="Ohtoshi R."/>
            <person name="Moran D.A.P."/>
            <person name="Shinohara A."/>
            <person name="Yoshida Y."/>
            <person name="Fujiwara M."/>
            <person name="Mori M."/>
            <person name="Tomita M."/>
            <person name="Arakawa K."/>
        </authorList>
    </citation>
    <scope>NUCLEOTIDE SEQUENCE [LARGE SCALE GENOMIC DNA]</scope>
</reference>
<sequence>MNIQTIRQFESGRNPAEAWKFWKQDFADFLEAAGYATQTEKTKTAVFRHVCGDELKAQYRSLDIKPKEGETELKLEQILDEFDKFFGDYKNEIFASFVFLEIKQKPHEKFQEFYTRLKLAAEDCNYDKPKRMLRDKIVQGIHDKPLQERLLRETSRKSKSLQEIVRECKSAELSKDQSKDMNVLDRQREVNAVKKERRSAEKETPKFRSFNGQNQIYLRKKCNLSHSYGRCPAYGTTCKNCGLKNHWEITCRNKKKQQFPIKKNTGRRKVSSLEEENLLSTATPVCLAINNRSESQSETNGSTWFQELSVNGNLVNFKLDTGAQVNVLPFEILQNWENIPRIKTNSRPIVDYSNNQVPIIGELILTVKNTNSSSKCKFLITSLKSSPILGLNSCLKLKLIKRIYQLEGKCLEKQNNCVSNESIQVQNDNYVKVCNVDNSIVAETPVSIINEFHDVFSGIGKLNKVVKIHLKDNYTPSVAAARKIPLALHDKVKAELNRMENMGVITKVEQPTEWVSNIVVIDNPNKLRICIDPRPLNEAIKIPHYPIPGVANLYVSTCHFF</sequence>
<name>A0A4Y2NNC3_ARAVE</name>
<dbReference type="Proteomes" id="UP000499080">
    <property type="component" value="Unassembled WGS sequence"/>
</dbReference>
<proteinExistence type="predicted"/>
<dbReference type="EMBL" id="BGPR01009358">
    <property type="protein sequence ID" value="GBN39507.1"/>
    <property type="molecule type" value="Genomic_DNA"/>
</dbReference>
<dbReference type="SUPFAM" id="SSF56672">
    <property type="entry name" value="DNA/RNA polymerases"/>
    <property type="match status" value="1"/>
</dbReference>
<evidence type="ECO:0008006" key="3">
    <source>
        <dbReference type="Google" id="ProtNLM"/>
    </source>
</evidence>
<dbReference type="InterPro" id="IPR050951">
    <property type="entry name" value="Retrovirus_Pol_polyprotein"/>
</dbReference>
<gene>
    <name evidence="1" type="ORF">AVEN_54927_1</name>
</gene>
<dbReference type="InterPro" id="IPR021109">
    <property type="entry name" value="Peptidase_aspartic_dom_sf"/>
</dbReference>
<dbReference type="AlphaFoldDB" id="A0A4Y2NNC3"/>
<accession>A0A4Y2NNC3</accession>
<dbReference type="PANTHER" id="PTHR37984">
    <property type="entry name" value="PROTEIN CBG26694"/>
    <property type="match status" value="1"/>
</dbReference>
<dbReference type="GO" id="GO:0071897">
    <property type="term" value="P:DNA biosynthetic process"/>
    <property type="evidence" value="ECO:0007669"/>
    <property type="project" value="UniProtKB-ARBA"/>
</dbReference>
<keyword evidence="2" id="KW-1185">Reference proteome</keyword>
<dbReference type="PANTHER" id="PTHR37984:SF9">
    <property type="entry name" value="INTEGRASE CATALYTIC DOMAIN-CONTAINING PROTEIN"/>
    <property type="match status" value="1"/>
</dbReference>
<dbReference type="Gene3D" id="3.10.10.10">
    <property type="entry name" value="HIV Type 1 Reverse Transcriptase, subunit A, domain 1"/>
    <property type="match status" value="1"/>
</dbReference>
<dbReference type="InterPro" id="IPR043502">
    <property type="entry name" value="DNA/RNA_pol_sf"/>
</dbReference>
<evidence type="ECO:0000313" key="1">
    <source>
        <dbReference type="EMBL" id="GBN39507.1"/>
    </source>
</evidence>
<organism evidence="1 2">
    <name type="scientific">Araneus ventricosus</name>
    <name type="common">Orbweaver spider</name>
    <name type="synonym">Epeira ventricosa</name>
    <dbReference type="NCBI Taxonomy" id="182803"/>
    <lineage>
        <taxon>Eukaryota</taxon>
        <taxon>Metazoa</taxon>
        <taxon>Ecdysozoa</taxon>
        <taxon>Arthropoda</taxon>
        <taxon>Chelicerata</taxon>
        <taxon>Arachnida</taxon>
        <taxon>Araneae</taxon>
        <taxon>Araneomorphae</taxon>
        <taxon>Entelegynae</taxon>
        <taxon>Araneoidea</taxon>
        <taxon>Araneidae</taxon>
        <taxon>Araneus</taxon>
    </lineage>
</organism>
<dbReference type="OrthoDB" id="6432207at2759"/>
<protein>
    <recommendedName>
        <fullName evidence="3">Peptidase A2 domain-containing protein</fullName>
    </recommendedName>
</protein>
<dbReference type="SUPFAM" id="SSF50630">
    <property type="entry name" value="Acid proteases"/>
    <property type="match status" value="1"/>
</dbReference>
<comment type="caution">
    <text evidence="1">The sequence shown here is derived from an EMBL/GenBank/DDBJ whole genome shotgun (WGS) entry which is preliminary data.</text>
</comment>